<dbReference type="EC" id="3.3.2.9" evidence="6"/>
<dbReference type="OrthoDB" id="7130006at2759"/>
<protein>
    <recommendedName>
        <fullName evidence="6">Epoxide hydrolase</fullName>
        <ecNumber evidence="6">3.3.2.9</ecNumber>
    </recommendedName>
</protein>
<evidence type="ECO:0000259" key="9">
    <source>
        <dbReference type="Pfam" id="PF06441"/>
    </source>
</evidence>
<dbReference type="InterPro" id="IPR029058">
    <property type="entry name" value="AB_hydrolase_fold"/>
</dbReference>
<reference evidence="10" key="1">
    <citation type="submission" date="2021-12" db="EMBL/GenBank/DDBJ databases">
        <authorList>
            <person name="King R."/>
        </authorList>
    </citation>
    <scope>NUCLEOTIDE SEQUENCE</scope>
</reference>
<evidence type="ECO:0000256" key="8">
    <source>
        <dbReference type="SAM" id="SignalP"/>
    </source>
</evidence>
<keyword evidence="6" id="KW-0256">Endoplasmic reticulum</keyword>
<feature type="active site" description="Nucleophile" evidence="7">
    <location>
        <position position="223"/>
    </location>
</feature>
<dbReference type="SUPFAM" id="SSF53474">
    <property type="entry name" value="alpha/beta-Hydrolases"/>
    <property type="match status" value="1"/>
</dbReference>
<keyword evidence="4 6" id="KW-0058">Aromatic hydrocarbons catabolism</keyword>
<dbReference type="GO" id="GO:0097176">
    <property type="term" value="P:epoxide metabolic process"/>
    <property type="evidence" value="ECO:0007669"/>
    <property type="project" value="TreeGrafter"/>
</dbReference>
<feature type="domain" description="Epoxide hydrolase N-terminal" evidence="9">
    <location>
        <begin position="50"/>
        <end position="159"/>
    </location>
</feature>
<evidence type="ECO:0000256" key="6">
    <source>
        <dbReference type="PIRNR" id="PIRNR001112"/>
    </source>
</evidence>
<dbReference type="EMBL" id="OV121132">
    <property type="protein sequence ID" value="CAH0547782.1"/>
    <property type="molecule type" value="Genomic_DNA"/>
</dbReference>
<sequence>MGLMKSLVSASLVVIFLAVLINNALKPPAVPKIEATWWGPGEPSKQDKSIRPFTINISEKEIQDLNHRLDFHRPLTPPLEGTHQQYGMNTNLLKEIIEFWRKDYKWKEREAYFNKFPQFKTNIQGLDIHYLHVKPKKIEGVKVLPLIILHGWPGSVREFLEIIPILTTPKNGIVFEVVAPHIPGYGFSQAAVRPGCGAAQIAVVMKNLMHRLGFSKFYAQGGDFGSIILQHLSVLHPESVLGFHSNMCVVNTKKSYLWTLLYSLYPQGIVKQEHVDRMYPLSEAARIRILETGYLHLQATKPDTLGVGLNDSPVALASYILEKFVTGTNKTWQEIPHNQWKKDWISYTNMLDNIMIYWWTNSMNTAFRLYAETFNIKHNGLGIMGIPIPVPTACARFENDFYVADGLVGEVHPNLVQLTDHPGGHFAALQLPQVLAEDIFSAVKIFEKVIHKN</sequence>
<evidence type="ECO:0000256" key="5">
    <source>
        <dbReference type="ARBA" id="ARBA00022801"/>
    </source>
</evidence>
<comment type="catalytic activity">
    <reaction evidence="6">
        <text>cis-stilbene oxide + H2O = (1R,2R)-hydrobenzoin</text>
        <dbReference type="Rhea" id="RHEA:23900"/>
        <dbReference type="ChEBI" id="CHEBI:15377"/>
        <dbReference type="ChEBI" id="CHEBI:50004"/>
        <dbReference type="ChEBI" id="CHEBI:50014"/>
        <dbReference type="EC" id="3.3.2.9"/>
    </reaction>
</comment>
<feature type="active site" description="Proton acceptor" evidence="7">
    <location>
        <position position="425"/>
    </location>
</feature>
<feature type="signal peptide" evidence="8">
    <location>
        <begin position="1"/>
        <end position="18"/>
    </location>
</feature>
<dbReference type="GO" id="GO:0005789">
    <property type="term" value="C:endoplasmic reticulum membrane"/>
    <property type="evidence" value="ECO:0007669"/>
    <property type="project" value="UniProtKB-SubCell"/>
</dbReference>
<keyword evidence="8" id="KW-0732">Signal</keyword>
<evidence type="ECO:0000313" key="11">
    <source>
        <dbReference type="Proteomes" id="UP001154078"/>
    </source>
</evidence>
<comment type="subcellular location">
    <subcellularLocation>
        <location evidence="6">Endoplasmic reticulum membrane</location>
    </subcellularLocation>
    <subcellularLocation>
        <location evidence="2">Microsome membrane</location>
        <topology evidence="2">Single-pass membrane protein</topology>
    </subcellularLocation>
</comment>
<evidence type="ECO:0000256" key="1">
    <source>
        <dbReference type="ARBA" id="ARBA00000221"/>
    </source>
</evidence>
<dbReference type="Pfam" id="PF06441">
    <property type="entry name" value="EHN"/>
    <property type="match status" value="1"/>
</dbReference>
<name>A0A9P0ARP3_BRAAE</name>
<organism evidence="10 11">
    <name type="scientific">Brassicogethes aeneus</name>
    <name type="common">Rape pollen beetle</name>
    <name type="synonym">Meligethes aeneus</name>
    <dbReference type="NCBI Taxonomy" id="1431903"/>
    <lineage>
        <taxon>Eukaryota</taxon>
        <taxon>Metazoa</taxon>
        <taxon>Ecdysozoa</taxon>
        <taxon>Arthropoda</taxon>
        <taxon>Hexapoda</taxon>
        <taxon>Insecta</taxon>
        <taxon>Pterygota</taxon>
        <taxon>Neoptera</taxon>
        <taxon>Endopterygota</taxon>
        <taxon>Coleoptera</taxon>
        <taxon>Polyphaga</taxon>
        <taxon>Cucujiformia</taxon>
        <taxon>Nitidulidae</taxon>
        <taxon>Meligethinae</taxon>
        <taxon>Brassicogethes</taxon>
    </lineage>
</organism>
<dbReference type="PIRSF" id="PIRSF001112">
    <property type="entry name" value="Epoxide_hydrolase"/>
    <property type="match status" value="1"/>
</dbReference>
<dbReference type="PANTHER" id="PTHR21661">
    <property type="entry name" value="EPOXIDE HYDROLASE 1-RELATED"/>
    <property type="match status" value="1"/>
</dbReference>
<keyword evidence="6" id="KW-0472">Membrane</keyword>
<dbReference type="InterPro" id="IPR010497">
    <property type="entry name" value="Epoxide_hydro_N"/>
</dbReference>
<keyword evidence="5 6" id="KW-0378">Hydrolase</keyword>
<evidence type="ECO:0000313" key="10">
    <source>
        <dbReference type="EMBL" id="CAH0547782.1"/>
    </source>
</evidence>
<dbReference type="Gene3D" id="3.40.50.1820">
    <property type="entry name" value="alpha/beta hydrolase"/>
    <property type="match status" value="1"/>
</dbReference>
<comment type="similarity">
    <text evidence="3 6">Belongs to the peptidase S33 family.</text>
</comment>
<gene>
    <name evidence="10" type="ORF">MELIAE_LOCUS1707</name>
</gene>
<keyword evidence="11" id="KW-1185">Reference proteome</keyword>
<dbReference type="Proteomes" id="UP001154078">
    <property type="component" value="Chromosome 1"/>
</dbReference>
<accession>A0A9P0ARP3</accession>
<dbReference type="InterPro" id="IPR016292">
    <property type="entry name" value="Epoxide_hydrolase"/>
</dbReference>
<evidence type="ECO:0000256" key="4">
    <source>
        <dbReference type="ARBA" id="ARBA00022797"/>
    </source>
</evidence>
<evidence type="ECO:0000256" key="3">
    <source>
        <dbReference type="ARBA" id="ARBA00010088"/>
    </source>
</evidence>
<evidence type="ECO:0000256" key="7">
    <source>
        <dbReference type="PIRSR" id="PIRSR001112-1"/>
    </source>
</evidence>
<dbReference type="AlphaFoldDB" id="A0A9P0ARP3"/>
<proteinExistence type="inferred from homology"/>
<comment type="function">
    <text evidence="6">Catalyzes juvenile hormone hydrolysis.</text>
</comment>
<dbReference type="PRINTS" id="PR00412">
    <property type="entry name" value="EPOXHYDRLASE"/>
</dbReference>
<comment type="catalytic activity">
    <reaction evidence="1 6">
        <text>1-(4-methoxyphenyl)-N-methyl-N-[(3-methyloxetan-3-yl)methyl]methanamine + H2O = 2-{[(4-methoxybenzyl)(methyl)amino]methyl}-2-methylpropane-1,3-diol</text>
        <dbReference type="Rhea" id="RHEA:55764"/>
        <dbReference type="ChEBI" id="CHEBI:15377"/>
        <dbReference type="ChEBI" id="CHEBI:139161"/>
        <dbReference type="ChEBI" id="CHEBI:139164"/>
        <dbReference type="EC" id="3.3.2.9"/>
    </reaction>
</comment>
<feature type="chain" id="PRO_5040466596" description="Epoxide hydrolase" evidence="8">
    <location>
        <begin position="19"/>
        <end position="453"/>
    </location>
</feature>
<dbReference type="InterPro" id="IPR000639">
    <property type="entry name" value="Epox_hydrolase-like"/>
</dbReference>
<dbReference type="GO" id="GO:0033961">
    <property type="term" value="F:cis-stilbene-oxide hydrolase activity"/>
    <property type="evidence" value="ECO:0007669"/>
    <property type="project" value="UniProtKB-UniRule"/>
</dbReference>
<evidence type="ECO:0000256" key="2">
    <source>
        <dbReference type="ARBA" id="ARBA00004111"/>
    </source>
</evidence>
<feature type="active site" description="Proton donor" evidence="7">
    <location>
        <position position="370"/>
    </location>
</feature>
<dbReference type="PANTHER" id="PTHR21661:SF35">
    <property type="entry name" value="EPOXIDE HYDROLASE"/>
    <property type="match status" value="1"/>
</dbReference>